<reference evidence="13" key="1">
    <citation type="submission" date="2007-04" db="EMBL/GenBank/DDBJ databases">
        <title>Annotation of Pediculus humanus corporis strain USDA.</title>
        <authorList>
            <person name="Kirkness E."/>
            <person name="Hannick L."/>
            <person name="Hass B."/>
            <person name="Bruggner R."/>
            <person name="Lawson D."/>
            <person name="Bidwell S."/>
            <person name="Joardar V."/>
            <person name="Caler E."/>
            <person name="Walenz B."/>
            <person name="Inman J."/>
            <person name="Schobel S."/>
            <person name="Galinsky K."/>
            <person name="Amedeo P."/>
            <person name="Strausberg R."/>
        </authorList>
    </citation>
    <scope>NUCLEOTIDE SEQUENCE</scope>
    <source>
        <strain evidence="13">USDA</strain>
    </source>
</reference>
<accession>E0VBY9</accession>
<dbReference type="InParanoid" id="E0VBY9"/>
<dbReference type="GeneID" id="8231294"/>
<keyword evidence="5" id="KW-0333">Golgi apparatus</keyword>
<comment type="subcellular location">
    <subcellularLocation>
        <location evidence="8">Golgi apparatus</location>
        <location evidence="8">cis-Golgi network membrane</location>
        <topology evidence="8">Single-pass type IV membrane protein</topology>
    </subcellularLocation>
</comment>
<gene>
    <name evidence="14" type="primary">8231294</name>
    <name evidence="13" type="ORF">Phum_PHUM075750</name>
</gene>
<keyword evidence="4 12" id="KW-1133">Transmembrane helix</keyword>
<dbReference type="FunCoup" id="E0VBY9">
    <property type="interactions" value="2178"/>
</dbReference>
<keyword evidence="1 10" id="KW-0813">Transport</keyword>
<dbReference type="eggNOG" id="KOG3251">
    <property type="taxonomic scope" value="Eukaryota"/>
</dbReference>
<dbReference type="KEGG" id="phu:Phum_PHUM075750"/>
<dbReference type="GO" id="GO:0015031">
    <property type="term" value="P:protein transport"/>
    <property type="evidence" value="ECO:0007669"/>
    <property type="project" value="UniProtKB-KW"/>
</dbReference>
<dbReference type="CDD" id="cd15863">
    <property type="entry name" value="SNARE_GS27"/>
    <property type="match status" value="1"/>
</dbReference>
<evidence type="ECO:0000256" key="3">
    <source>
        <dbReference type="ARBA" id="ARBA00022927"/>
    </source>
</evidence>
<feature type="transmembrane region" description="Helical" evidence="12">
    <location>
        <begin position="192"/>
        <end position="212"/>
    </location>
</feature>
<dbReference type="OrthoDB" id="158360at2759"/>
<dbReference type="GO" id="GO:0005794">
    <property type="term" value="C:Golgi apparatus"/>
    <property type="evidence" value="ECO:0007669"/>
    <property type="project" value="UniProtKB-SubCell"/>
</dbReference>
<feature type="coiled-coil region" evidence="11">
    <location>
        <begin position="70"/>
        <end position="97"/>
    </location>
</feature>
<dbReference type="VEuPathDB" id="VectorBase:PHUM075750"/>
<evidence type="ECO:0000256" key="7">
    <source>
        <dbReference type="ARBA" id="ARBA00037078"/>
    </source>
</evidence>
<dbReference type="InterPro" id="IPR027027">
    <property type="entry name" value="GOSR2/Membrin/Bos1"/>
</dbReference>
<evidence type="ECO:0000313" key="14">
    <source>
        <dbReference type="EnsemblMetazoa" id="PHUM075750-PA"/>
    </source>
</evidence>
<dbReference type="PIRSF" id="PIRSF028865">
    <property type="entry name" value="Membrin-2"/>
    <property type="match status" value="1"/>
</dbReference>
<dbReference type="Pfam" id="PF12352">
    <property type="entry name" value="V-SNARE_C"/>
    <property type="match status" value="1"/>
</dbReference>
<evidence type="ECO:0000256" key="11">
    <source>
        <dbReference type="SAM" id="Coils"/>
    </source>
</evidence>
<evidence type="ECO:0000256" key="2">
    <source>
        <dbReference type="ARBA" id="ARBA00022692"/>
    </source>
</evidence>
<dbReference type="Proteomes" id="UP000009046">
    <property type="component" value="Unassembled WGS sequence"/>
</dbReference>
<dbReference type="EMBL" id="AAZO01000907">
    <property type="status" value="NOT_ANNOTATED_CDS"/>
    <property type="molecule type" value="Genomic_DNA"/>
</dbReference>
<dbReference type="GO" id="GO:0000149">
    <property type="term" value="F:SNARE binding"/>
    <property type="evidence" value="ECO:0007669"/>
    <property type="project" value="TreeGrafter"/>
</dbReference>
<dbReference type="EnsemblMetazoa" id="PHUM075750-RA">
    <property type="protein sequence ID" value="PHUM075750-PA"/>
    <property type="gene ID" value="PHUM075750"/>
</dbReference>
<evidence type="ECO:0000256" key="8">
    <source>
        <dbReference type="ARBA" id="ARBA00037862"/>
    </source>
</evidence>
<dbReference type="HOGENOM" id="CLU_083740_0_1_1"/>
<dbReference type="GO" id="GO:0031902">
    <property type="term" value="C:late endosome membrane"/>
    <property type="evidence" value="ECO:0007669"/>
    <property type="project" value="TreeGrafter"/>
</dbReference>
<evidence type="ECO:0000256" key="4">
    <source>
        <dbReference type="ARBA" id="ARBA00022989"/>
    </source>
</evidence>
<dbReference type="OMA" id="LKYDSRH"/>
<evidence type="ECO:0000256" key="1">
    <source>
        <dbReference type="ARBA" id="ARBA00022448"/>
    </source>
</evidence>
<evidence type="ECO:0000256" key="12">
    <source>
        <dbReference type="SAM" id="Phobius"/>
    </source>
</evidence>
<keyword evidence="11" id="KW-0175">Coiled coil</keyword>
<dbReference type="GO" id="GO:0031201">
    <property type="term" value="C:SNARE complex"/>
    <property type="evidence" value="ECO:0007669"/>
    <property type="project" value="TreeGrafter"/>
</dbReference>
<comment type="function">
    <text evidence="7 10">Involved in transport of proteins from the cis/medial-Golgi to the trans-Golgi network.</text>
</comment>
<evidence type="ECO:0000313" key="13">
    <source>
        <dbReference type="EMBL" id="EEB10895.1"/>
    </source>
</evidence>
<dbReference type="PANTHER" id="PTHR21230">
    <property type="entry name" value="VESICLE TRANSPORT V-SNARE PROTEIN VTI1-RELATED"/>
    <property type="match status" value="1"/>
</dbReference>
<dbReference type="PANTHER" id="PTHR21230:SF1">
    <property type="entry name" value="GOLGI SNAP RECEPTOR COMPLEX MEMBER 2"/>
    <property type="match status" value="1"/>
</dbReference>
<dbReference type="STRING" id="121224.E0VBY9"/>
<dbReference type="GO" id="GO:0012507">
    <property type="term" value="C:ER to Golgi transport vesicle membrane"/>
    <property type="evidence" value="ECO:0007669"/>
    <property type="project" value="TreeGrafter"/>
</dbReference>
<keyword evidence="2 12" id="KW-0812">Transmembrane</keyword>
<reference evidence="14" key="3">
    <citation type="submission" date="2021-02" db="UniProtKB">
        <authorList>
            <consortium name="EnsemblMetazoa"/>
        </authorList>
    </citation>
    <scope>IDENTIFICATION</scope>
    <source>
        <strain evidence="14">USDA</strain>
    </source>
</reference>
<sequence length="214" mass="25106">MNALYHQTNELLKETQHIFIKLEKCTDQEVAILERDIQNRIETITRNCEKLDILAYKDPAGRTQANKSRIDQLKHENKHLQSALHMLQIKKKKKESEILEREQLLQRKFTSLREEETAIFIDHSLHHQNALNRANKNLDDLLSTSKGILSNLKEQRITLKGAQKKLMNFANTLGLSNTTMRLIENRVKEDKYILFGGMFITMLVIFFVIFYLKV</sequence>
<evidence type="ECO:0000256" key="9">
    <source>
        <dbReference type="ARBA" id="ARBA00038172"/>
    </source>
</evidence>
<evidence type="ECO:0000256" key="5">
    <source>
        <dbReference type="ARBA" id="ARBA00023034"/>
    </source>
</evidence>
<dbReference type="AlphaFoldDB" id="E0VBY9"/>
<dbReference type="CTD" id="8231294"/>
<dbReference type="EMBL" id="DS235044">
    <property type="protein sequence ID" value="EEB10895.1"/>
    <property type="molecule type" value="Genomic_DNA"/>
</dbReference>
<protein>
    <submittedName>
        <fullName evidence="13 14">Membrin, putative</fullName>
    </submittedName>
</protein>
<keyword evidence="6 10" id="KW-0472">Membrane</keyword>
<reference evidence="13" key="2">
    <citation type="submission" date="2007-04" db="EMBL/GenBank/DDBJ databases">
        <title>The genome of the human body louse.</title>
        <authorList>
            <consortium name="The Human Body Louse Genome Consortium"/>
            <person name="Kirkness E."/>
            <person name="Walenz B."/>
            <person name="Hass B."/>
            <person name="Bruggner R."/>
            <person name="Strausberg R."/>
        </authorList>
    </citation>
    <scope>NUCLEOTIDE SEQUENCE</scope>
    <source>
        <strain evidence="13">USDA</strain>
    </source>
</reference>
<name>E0VBY9_PEDHC</name>
<dbReference type="GO" id="GO:0005789">
    <property type="term" value="C:endoplasmic reticulum membrane"/>
    <property type="evidence" value="ECO:0007669"/>
    <property type="project" value="TreeGrafter"/>
</dbReference>
<dbReference type="GO" id="GO:0005484">
    <property type="term" value="F:SNAP receptor activity"/>
    <property type="evidence" value="ECO:0007669"/>
    <property type="project" value="InterPro"/>
</dbReference>
<keyword evidence="15" id="KW-1185">Reference proteome</keyword>
<evidence type="ECO:0000313" key="15">
    <source>
        <dbReference type="Proteomes" id="UP000009046"/>
    </source>
</evidence>
<evidence type="ECO:0000256" key="6">
    <source>
        <dbReference type="ARBA" id="ARBA00023136"/>
    </source>
</evidence>
<dbReference type="GO" id="GO:0006906">
    <property type="term" value="P:vesicle fusion"/>
    <property type="evidence" value="ECO:0007669"/>
    <property type="project" value="TreeGrafter"/>
</dbReference>
<keyword evidence="3 10" id="KW-0653">Protein transport</keyword>
<evidence type="ECO:0000256" key="10">
    <source>
        <dbReference type="PIRNR" id="PIRNR028865"/>
    </source>
</evidence>
<dbReference type="RefSeq" id="XP_002423633.1">
    <property type="nucleotide sequence ID" value="XM_002423588.1"/>
</dbReference>
<organism>
    <name type="scientific">Pediculus humanus subsp. corporis</name>
    <name type="common">Body louse</name>
    <dbReference type="NCBI Taxonomy" id="121224"/>
    <lineage>
        <taxon>Eukaryota</taxon>
        <taxon>Metazoa</taxon>
        <taxon>Ecdysozoa</taxon>
        <taxon>Arthropoda</taxon>
        <taxon>Hexapoda</taxon>
        <taxon>Insecta</taxon>
        <taxon>Pterygota</taxon>
        <taxon>Neoptera</taxon>
        <taxon>Paraneoptera</taxon>
        <taxon>Psocodea</taxon>
        <taxon>Troctomorpha</taxon>
        <taxon>Phthiraptera</taxon>
        <taxon>Anoplura</taxon>
        <taxon>Pediculidae</taxon>
        <taxon>Pediculus</taxon>
    </lineage>
</organism>
<comment type="similarity">
    <text evidence="9 10">Belongs to the GOSR2 family.</text>
</comment>
<proteinExistence type="inferred from homology"/>